<feature type="compositionally biased region" description="Polar residues" evidence="1">
    <location>
        <begin position="301"/>
        <end position="316"/>
    </location>
</feature>
<reference evidence="2" key="1">
    <citation type="journal article" date="2021" name="Sci. Adv.">
        <title>The American lobster genome reveals insights on longevity, neural, and immune adaptations.</title>
        <authorList>
            <person name="Polinski J.M."/>
            <person name="Zimin A.V."/>
            <person name="Clark K.F."/>
            <person name="Kohn A.B."/>
            <person name="Sadowski N."/>
            <person name="Timp W."/>
            <person name="Ptitsyn A."/>
            <person name="Khanna P."/>
            <person name="Romanova D.Y."/>
            <person name="Williams P."/>
            <person name="Greenwood S.J."/>
            <person name="Moroz L.L."/>
            <person name="Walt D.R."/>
            <person name="Bodnar A.G."/>
        </authorList>
    </citation>
    <scope>NUCLEOTIDE SEQUENCE</scope>
    <source>
        <strain evidence="2">GMGI-L3</strain>
    </source>
</reference>
<evidence type="ECO:0000313" key="3">
    <source>
        <dbReference type="Proteomes" id="UP000747542"/>
    </source>
</evidence>
<feature type="region of interest" description="Disordered" evidence="1">
    <location>
        <begin position="60"/>
        <end position="97"/>
    </location>
</feature>
<sequence length="493" mass="55438">MVPIIIIGVRVRVTYREATVMTGRVPGNYGLVDNSASCHYTHATAALYLQTRASREERLARQNNNNTHDVKNRNPKNSEICWGHSAQPQKTGRSITPYGDTEETVVERHQPTGPQGSRESLSHHVFQLSGNFLAFLQTIYPQEPHQPSVPQELPSSLQEFQQDISAEHSQQSCNLQERQHASILQEPWQRNSLHVTQQRINSHQSYQLSGERLHLPTCLQHPRVPAAQAPTRVPAVQAPTRVPAAQAPTRVPAVQAPTRVPAAQAPTRVPAVQAPTRVPAVQAPTRVPAVQAPTRVPAVQAPTQQSRLPHVSQQSRLPHVSQQSRLPQQLSLPYVSQQLNNPVLSQLSSKFSSWSERCWKTDDWSVNSWKSLEWVKSGNWKPEWLDDKDLGDLLKKTKDWGSEWLESEWQRAKDLDMRRVPIGDWFGLSDEIKDGIEMKPNIYPRVQRWLVQYGTRGAHFNRILVAVDHCSTLEAVVSVEGGGRTAAGGRYRV</sequence>
<dbReference type="Proteomes" id="UP000747542">
    <property type="component" value="Unassembled WGS sequence"/>
</dbReference>
<feature type="region of interest" description="Disordered" evidence="1">
    <location>
        <begin position="283"/>
        <end position="323"/>
    </location>
</feature>
<evidence type="ECO:0000313" key="2">
    <source>
        <dbReference type="EMBL" id="KAG7175410.1"/>
    </source>
</evidence>
<organism evidence="2 3">
    <name type="scientific">Homarus americanus</name>
    <name type="common">American lobster</name>
    <dbReference type="NCBI Taxonomy" id="6706"/>
    <lineage>
        <taxon>Eukaryota</taxon>
        <taxon>Metazoa</taxon>
        <taxon>Ecdysozoa</taxon>
        <taxon>Arthropoda</taxon>
        <taxon>Crustacea</taxon>
        <taxon>Multicrustacea</taxon>
        <taxon>Malacostraca</taxon>
        <taxon>Eumalacostraca</taxon>
        <taxon>Eucarida</taxon>
        <taxon>Decapoda</taxon>
        <taxon>Pleocyemata</taxon>
        <taxon>Astacidea</taxon>
        <taxon>Nephropoidea</taxon>
        <taxon>Nephropidae</taxon>
        <taxon>Homarus</taxon>
    </lineage>
</organism>
<name>A0A8J5TIX8_HOMAM</name>
<dbReference type="EMBL" id="JAHLQT010006108">
    <property type="protein sequence ID" value="KAG7175410.1"/>
    <property type="molecule type" value="Genomic_DNA"/>
</dbReference>
<protein>
    <submittedName>
        <fullName evidence="2">Uncharacterized protein</fullName>
    </submittedName>
</protein>
<evidence type="ECO:0000256" key="1">
    <source>
        <dbReference type="SAM" id="MobiDB-lite"/>
    </source>
</evidence>
<accession>A0A8J5TIX8</accession>
<gene>
    <name evidence="2" type="ORF">Hamer_G001496</name>
</gene>
<comment type="caution">
    <text evidence="2">The sequence shown here is derived from an EMBL/GenBank/DDBJ whole genome shotgun (WGS) entry which is preliminary data.</text>
</comment>
<keyword evidence="3" id="KW-1185">Reference proteome</keyword>
<dbReference type="AlphaFoldDB" id="A0A8J5TIX8"/>
<proteinExistence type="predicted"/>